<evidence type="ECO:0000313" key="2">
    <source>
        <dbReference type="EMBL" id="UWP83925.1"/>
    </source>
</evidence>
<reference evidence="2" key="2">
    <citation type="submission" date="2022-09" db="EMBL/GenBank/DDBJ databases">
        <title>Biosynthetic gene clusters of Dactylosporangioum fulvum.</title>
        <authorList>
            <person name="Caradec T."/>
        </authorList>
    </citation>
    <scope>NUCLEOTIDE SEQUENCE</scope>
    <source>
        <strain evidence="2">NRRL B-16292</strain>
    </source>
</reference>
<proteinExistence type="predicted"/>
<keyword evidence="3" id="KW-1185">Reference proteome</keyword>
<organism evidence="2 3">
    <name type="scientific">Dactylosporangium fulvum</name>
    <dbReference type="NCBI Taxonomy" id="53359"/>
    <lineage>
        <taxon>Bacteria</taxon>
        <taxon>Bacillati</taxon>
        <taxon>Actinomycetota</taxon>
        <taxon>Actinomycetes</taxon>
        <taxon>Micromonosporales</taxon>
        <taxon>Micromonosporaceae</taxon>
        <taxon>Dactylosporangium</taxon>
    </lineage>
</organism>
<dbReference type="SUPFAM" id="SSF46955">
    <property type="entry name" value="Putative DNA-binding domain"/>
    <property type="match status" value="1"/>
</dbReference>
<protein>
    <submittedName>
        <fullName evidence="2">Helix-turn-helix domain-containing protein</fullName>
    </submittedName>
</protein>
<dbReference type="Pfam" id="PF12728">
    <property type="entry name" value="HTH_17"/>
    <property type="match status" value="1"/>
</dbReference>
<dbReference type="Proteomes" id="UP001059617">
    <property type="component" value="Chromosome"/>
</dbReference>
<sequence>MTIRRASSGRHLTIPEVCDDLGISRSTFYDWRAKRKAPPCFKLPNGDLRIRRADYESWLVRLEEKAA</sequence>
<evidence type="ECO:0000259" key="1">
    <source>
        <dbReference type="Pfam" id="PF12728"/>
    </source>
</evidence>
<evidence type="ECO:0000313" key="3">
    <source>
        <dbReference type="Proteomes" id="UP001059617"/>
    </source>
</evidence>
<dbReference type="RefSeq" id="WP_259861738.1">
    <property type="nucleotide sequence ID" value="NZ_BAAAST010000022.1"/>
</dbReference>
<feature type="domain" description="Helix-turn-helix" evidence="1">
    <location>
        <begin position="12"/>
        <end position="59"/>
    </location>
</feature>
<dbReference type="EMBL" id="CP073720">
    <property type="protein sequence ID" value="UWP83925.1"/>
    <property type="molecule type" value="Genomic_DNA"/>
</dbReference>
<dbReference type="InterPro" id="IPR009061">
    <property type="entry name" value="DNA-bd_dom_put_sf"/>
</dbReference>
<gene>
    <name evidence="2" type="ORF">Dfulv_06630</name>
</gene>
<dbReference type="InterPro" id="IPR041657">
    <property type="entry name" value="HTH_17"/>
</dbReference>
<reference evidence="2" key="1">
    <citation type="submission" date="2021-04" db="EMBL/GenBank/DDBJ databases">
        <authorList>
            <person name="Hartkoorn R.C."/>
            <person name="Beaudoing E."/>
            <person name="Hot D."/>
        </authorList>
    </citation>
    <scope>NUCLEOTIDE SEQUENCE</scope>
    <source>
        <strain evidence="2">NRRL B-16292</strain>
    </source>
</reference>
<name>A0ABY5W3G4_9ACTN</name>
<accession>A0ABY5W3G4</accession>